<dbReference type="InterPro" id="IPR000962">
    <property type="entry name" value="Znf_DskA_TraR"/>
</dbReference>
<dbReference type="EMBL" id="JBAWKS010000001">
    <property type="protein sequence ID" value="MEI4549241.1"/>
    <property type="molecule type" value="Genomic_DNA"/>
</dbReference>
<dbReference type="PANTHER" id="PTHR33823">
    <property type="entry name" value="RNA POLYMERASE-BINDING TRANSCRIPTION FACTOR DKSA-RELATED"/>
    <property type="match status" value="1"/>
</dbReference>
<dbReference type="PROSITE" id="PS51128">
    <property type="entry name" value="ZF_DKSA_2"/>
    <property type="match status" value="1"/>
</dbReference>
<keyword evidence="1" id="KW-0479">Metal-binding</keyword>
<proteinExistence type="predicted"/>
<dbReference type="RefSeq" id="WP_010560312.1">
    <property type="nucleotide sequence ID" value="NZ_CP023398.1"/>
</dbReference>
<organism evidence="7 8">
    <name type="scientific">Pseudoalteromonas spongiae</name>
    <dbReference type="NCBI Taxonomy" id="298657"/>
    <lineage>
        <taxon>Bacteria</taxon>
        <taxon>Pseudomonadati</taxon>
        <taxon>Pseudomonadota</taxon>
        <taxon>Gammaproteobacteria</taxon>
        <taxon>Alteromonadales</taxon>
        <taxon>Pseudoalteromonadaceae</taxon>
        <taxon>Pseudoalteromonas</taxon>
    </lineage>
</organism>
<dbReference type="Pfam" id="PF21173">
    <property type="entry name" value="DksA-like_N"/>
    <property type="match status" value="1"/>
</dbReference>
<dbReference type="PROSITE" id="PS01102">
    <property type="entry name" value="ZF_DKSA_1"/>
    <property type="match status" value="1"/>
</dbReference>
<dbReference type="Proteomes" id="UP001382455">
    <property type="component" value="Unassembled WGS sequence"/>
</dbReference>
<dbReference type="SUPFAM" id="SSF57716">
    <property type="entry name" value="Glucocorticoid receptor-like (DNA-binding domain)"/>
    <property type="match status" value="1"/>
</dbReference>
<sequence length="104" mass="11819">MNKNAILIELKEKQIELNKRINAIGSDFKKGRSQDFAEQATESENDQVLDGIRHEAKLELQQVNAAISRLENNNYGICSQCESEISRERLHALPYVQTCINCAQ</sequence>
<dbReference type="Pfam" id="PF01258">
    <property type="entry name" value="zf-dskA_traR"/>
    <property type="match status" value="1"/>
</dbReference>
<feature type="domain" description="Zinc finger DksA/TraR C4-type" evidence="5">
    <location>
        <begin position="74"/>
        <end position="104"/>
    </location>
</feature>
<evidence type="ECO:0000313" key="7">
    <source>
        <dbReference type="EMBL" id="MEI4549241.1"/>
    </source>
</evidence>
<evidence type="ECO:0000313" key="8">
    <source>
        <dbReference type="Proteomes" id="UP001382455"/>
    </source>
</evidence>
<accession>A0ABU8EQK0</accession>
<name>A0ABU8EQK0_9GAMM</name>
<gene>
    <name evidence="7" type="ORF">WAE96_05945</name>
</gene>
<feature type="domain" description="DnaK suppressor protein-like N-terminal" evidence="6">
    <location>
        <begin position="10"/>
        <end position="70"/>
    </location>
</feature>
<evidence type="ECO:0000256" key="3">
    <source>
        <dbReference type="ARBA" id="ARBA00022833"/>
    </source>
</evidence>
<dbReference type="PANTHER" id="PTHR33823:SF4">
    <property type="entry name" value="GENERAL STRESS PROTEIN 16O"/>
    <property type="match status" value="1"/>
</dbReference>
<feature type="zinc finger region" description="dksA C4-type" evidence="4">
    <location>
        <begin position="78"/>
        <end position="102"/>
    </location>
</feature>
<dbReference type="InterPro" id="IPR048487">
    <property type="entry name" value="DksA-like_N"/>
</dbReference>
<dbReference type="Gene3D" id="1.20.120.910">
    <property type="entry name" value="DksA, coiled-coil domain"/>
    <property type="match status" value="1"/>
</dbReference>
<keyword evidence="2" id="KW-0863">Zinc-finger</keyword>
<keyword evidence="3" id="KW-0862">Zinc</keyword>
<dbReference type="InterPro" id="IPR020458">
    <property type="entry name" value="Znf_DskA_TraR_CS"/>
</dbReference>
<reference evidence="7 8" key="1">
    <citation type="submission" date="2023-12" db="EMBL/GenBank/DDBJ databases">
        <title>Friends and Foes: Symbiotic and Algicidal bacterial influence on Karenia brevis blooms.</title>
        <authorList>
            <person name="Fei C."/>
            <person name="Mohamed A.R."/>
            <person name="Booker A."/>
            <person name="Arshad M."/>
            <person name="Klass S."/>
            <person name="Ahn S."/>
            <person name="Gilbert P.M."/>
            <person name="Heil C.A."/>
            <person name="Martinez J.M."/>
            <person name="Amin S.A."/>
        </authorList>
    </citation>
    <scope>NUCLEOTIDE SEQUENCE [LARGE SCALE GENOMIC DNA]</scope>
    <source>
        <strain evidence="7 8">CE15</strain>
    </source>
</reference>
<evidence type="ECO:0000259" key="6">
    <source>
        <dbReference type="Pfam" id="PF21173"/>
    </source>
</evidence>
<evidence type="ECO:0000256" key="1">
    <source>
        <dbReference type="ARBA" id="ARBA00022723"/>
    </source>
</evidence>
<evidence type="ECO:0000259" key="5">
    <source>
        <dbReference type="Pfam" id="PF01258"/>
    </source>
</evidence>
<comment type="caution">
    <text evidence="7">The sequence shown here is derived from an EMBL/GenBank/DDBJ whole genome shotgun (WGS) entry which is preliminary data.</text>
</comment>
<evidence type="ECO:0000256" key="4">
    <source>
        <dbReference type="PROSITE-ProRule" id="PRU00510"/>
    </source>
</evidence>
<evidence type="ECO:0000256" key="2">
    <source>
        <dbReference type="ARBA" id="ARBA00022771"/>
    </source>
</evidence>
<keyword evidence="8" id="KW-1185">Reference proteome</keyword>
<protein>
    <submittedName>
        <fullName evidence="7">TraR/DksA C4-type zinc finger protein</fullName>
    </submittedName>
</protein>